<dbReference type="STRING" id="633697.EubceDRAFT1_2098"/>
<evidence type="ECO:0000313" key="4">
    <source>
        <dbReference type="Proteomes" id="UP000005753"/>
    </source>
</evidence>
<organism evidence="3 4">
    <name type="scientific">Eubacterium cellulosolvens (strain ATCC 43171 / JCM 9499 / 6)</name>
    <name type="common">Cillobacterium cellulosolvens</name>
    <dbReference type="NCBI Taxonomy" id="633697"/>
    <lineage>
        <taxon>Bacteria</taxon>
        <taxon>Bacillati</taxon>
        <taxon>Bacillota</taxon>
        <taxon>Clostridia</taxon>
        <taxon>Eubacteriales</taxon>
        <taxon>Eubacteriaceae</taxon>
        <taxon>Eubacterium</taxon>
    </lineage>
</organism>
<keyword evidence="1" id="KW-1133">Transmembrane helix</keyword>
<evidence type="ECO:0000259" key="2">
    <source>
        <dbReference type="PROSITE" id="PS50887"/>
    </source>
</evidence>
<dbReference type="AlphaFoldDB" id="I5AVN5"/>
<dbReference type="InterPro" id="IPR029787">
    <property type="entry name" value="Nucleotide_cyclase"/>
</dbReference>
<dbReference type="SUPFAM" id="SSF55073">
    <property type="entry name" value="Nucleotide cyclase"/>
    <property type="match status" value="1"/>
</dbReference>
<keyword evidence="1" id="KW-0812">Transmembrane</keyword>
<dbReference type="EMBL" id="CM001487">
    <property type="protein sequence ID" value="EIM57858.1"/>
    <property type="molecule type" value="Genomic_DNA"/>
</dbReference>
<dbReference type="eggNOG" id="COG2199">
    <property type="taxonomic scope" value="Bacteria"/>
</dbReference>
<feature type="domain" description="GGDEF" evidence="2">
    <location>
        <begin position="344"/>
        <end position="482"/>
    </location>
</feature>
<dbReference type="InterPro" id="IPR050469">
    <property type="entry name" value="Diguanylate_Cyclase"/>
</dbReference>
<keyword evidence="1" id="KW-0472">Membrane</keyword>
<evidence type="ECO:0000256" key="1">
    <source>
        <dbReference type="SAM" id="Phobius"/>
    </source>
</evidence>
<gene>
    <name evidence="3" type="ORF">EubceDRAFT1_2098</name>
</gene>
<feature type="transmembrane region" description="Helical" evidence="1">
    <location>
        <begin position="279"/>
        <end position="300"/>
    </location>
</feature>
<sequence length="493" mass="55691">MNEKMRKIELTLTFLFSASFLVLALAITFILTDSSNKVLQKNTAYLMAAESRQLELNINRYFEDVEETAALLFSDPDYYAYDATDPDLDEYTKIKQKEMISSRIFDIGLMQNFSDFGIIYSNDETIGWISQVTNAMFPEGGMYEEFSATIGDEEAGDGWSFGHRGNYDRLYYAKRLNDNAIVVVSFYNRELETVFVYPEQLQSMTICLVDEDDEILYSTDTSKIGSRISASVSKAESGAVITDSDLVTSNSCRNGWRVVCTIPVREIVRENLVNRHRTIAMILVIVLVLLVIGLVINYLISRSMKSIVNNLSQRAEHDQMTGLLNKADFQKTVSDVLDRNNQKMAYSFVMLDLDNFKKVNDTLGHAAGDHVIIEAARIIRSSFGDQYIIGRIGGDEFAVFRASAVFSADDLERNVCRVMEGLYAEFDRTFEEERERCMISVSAGCVNTEKGNYRFDVLYKRADQMLYKSKKSGKGKLITCRMSADPASAGEKG</sequence>
<reference evidence="3 4" key="2">
    <citation type="submission" date="2012-02" db="EMBL/GenBank/DDBJ databases">
        <title>Improved High-Quality Draft sequence of Eubacterium cellulosolvens 6.</title>
        <authorList>
            <consortium name="US DOE Joint Genome Institute"/>
            <person name="Lucas S."/>
            <person name="Han J."/>
            <person name="Lapidus A."/>
            <person name="Cheng J.-F."/>
            <person name="Goodwin L."/>
            <person name="Pitluck S."/>
            <person name="Peters L."/>
            <person name="Mikhailova N."/>
            <person name="Gu W."/>
            <person name="Detter J.C."/>
            <person name="Han C."/>
            <person name="Tapia R."/>
            <person name="Land M."/>
            <person name="Hauser L."/>
            <person name="Kyrpides N."/>
            <person name="Ivanova N."/>
            <person name="Pagani I."/>
            <person name="Johnson E."/>
            <person name="Mukhopadhyay B."/>
            <person name="Anderson I."/>
            <person name="Woyke T."/>
        </authorList>
    </citation>
    <scope>NUCLEOTIDE SEQUENCE [LARGE SCALE GENOMIC DNA]</scope>
    <source>
        <strain evidence="3 4">6</strain>
    </source>
</reference>
<dbReference type="PANTHER" id="PTHR45138:SF9">
    <property type="entry name" value="DIGUANYLATE CYCLASE DGCM-RELATED"/>
    <property type="match status" value="1"/>
</dbReference>
<dbReference type="HOGENOM" id="CLU_552913_0_0_9"/>
<dbReference type="InterPro" id="IPR043128">
    <property type="entry name" value="Rev_trsase/Diguanyl_cyclase"/>
</dbReference>
<dbReference type="PANTHER" id="PTHR45138">
    <property type="entry name" value="REGULATORY COMPONENTS OF SENSORY TRANSDUCTION SYSTEM"/>
    <property type="match status" value="1"/>
</dbReference>
<proteinExistence type="predicted"/>
<dbReference type="PROSITE" id="PS50887">
    <property type="entry name" value="GGDEF"/>
    <property type="match status" value="1"/>
</dbReference>
<evidence type="ECO:0000313" key="3">
    <source>
        <dbReference type="EMBL" id="EIM57858.1"/>
    </source>
</evidence>
<dbReference type="Proteomes" id="UP000005753">
    <property type="component" value="Chromosome"/>
</dbReference>
<dbReference type="Gene3D" id="3.30.70.270">
    <property type="match status" value="1"/>
</dbReference>
<name>I5AVN5_EUBC6</name>
<dbReference type="Pfam" id="PF00990">
    <property type="entry name" value="GGDEF"/>
    <property type="match status" value="1"/>
</dbReference>
<keyword evidence="4" id="KW-1185">Reference proteome</keyword>
<accession>I5AVN5</accession>
<dbReference type="NCBIfam" id="TIGR00254">
    <property type="entry name" value="GGDEF"/>
    <property type="match status" value="1"/>
</dbReference>
<dbReference type="CDD" id="cd01949">
    <property type="entry name" value="GGDEF"/>
    <property type="match status" value="1"/>
</dbReference>
<dbReference type="InterPro" id="IPR000160">
    <property type="entry name" value="GGDEF_dom"/>
</dbReference>
<dbReference type="GO" id="GO:0052621">
    <property type="term" value="F:diguanylate cyclase activity"/>
    <property type="evidence" value="ECO:0007669"/>
    <property type="project" value="TreeGrafter"/>
</dbReference>
<dbReference type="SMART" id="SM00267">
    <property type="entry name" value="GGDEF"/>
    <property type="match status" value="1"/>
</dbReference>
<protein>
    <submittedName>
        <fullName evidence="3">Diguanylate cyclase (GGDEF) domain-containing protein</fullName>
    </submittedName>
</protein>
<reference evidence="3 4" key="1">
    <citation type="submission" date="2010-08" db="EMBL/GenBank/DDBJ databases">
        <authorList>
            <consortium name="US DOE Joint Genome Institute (JGI-PGF)"/>
            <person name="Lucas S."/>
            <person name="Copeland A."/>
            <person name="Lapidus A."/>
            <person name="Cheng J.-F."/>
            <person name="Bruce D."/>
            <person name="Goodwin L."/>
            <person name="Pitluck S."/>
            <person name="Land M.L."/>
            <person name="Hauser L."/>
            <person name="Chang Y.-J."/>
            <person name="Anderson I.J."/>
            <person name="Johnson E."/>
            <person name="Mulhopadhyay B."/>
            <person name="Kyrpides N."/>
            <person name="Woyke T.J."/>
        </authorList>
    </citation>
    <scope>NUCLEOTIDE SEQUENCE [LARGE SCALE GENOMIC DNA]</scope>
    <source>
        <strain evidence="3 4">6</strain>
    </source>
</reference>